<accession>A0A9D5BG41</accession>
<keyword evidence="3" id="KW-1185">Reference proteome</keyword>
<dbReference type="EMBL" id="JAMSHJ010000001">
    <property type="protein sequence ID" value="KAI5442947.1"/>
    <property type="molecule type" value="Genomic_DNA"/>
</dbReference>
<name>A0A9D5BG41_PEA</name>
<comment type="caution">
    <text evidence="2">The sequence shown here is derived from an EMBL/GenBank/DDBJ whole genome shotgun (WGS) entry which is preliminary data.</text>
</comment>
<organism evidence="2 3">
    <name type="scientific">Pisum sativum</name>
    <name type="common">Garden pea</name>
    <name type="synonym">Lathyrus oleraceus</name>
    <dbReference type="NCBI Taxonomy" id="3888"/>
    <lineage>
        <taxon>Eukaryota</taxon>
        <taxon>Viridiplantae</taxon>
        <taxon>Streptophyta</taxon>
        <taxon>Embryophyta</taxon>
        <taxon>Tracheophyta</taxon>
        <taxon>Spermatophyta</taxon>
        <taxon>Magnoliopsida</taxon>
        <taxon>eudicotyledons</taxon>
        <taxon>Gunneridae</taxon>
        <taxon>Pentapetalae</taxon>
        <taxon>rosids</taxon>
        <taxon>fabids</taxon>
        <taxon>Fabales</taxon>
        <taxon>Fabaceae</taxon>
        <taxon>Papilionoideae</taxon>
        <taxon>50 kb inversion clade</taxon>
        <taxon>NPAAA clade</taxon>
        <taxon>Hologalegina</taxon>
        <taxon>IRL clade</taxon>
        <taxon>Fabeae</taxon>
        <taxon>Lathyrus</taxon>
    </lineage>
</organism>
<gene>
    <name evidence="2" type="ORF">KIW84_011834</name>
</gene>
<feature type="compositionally biased region" description="Basic and acidic residues" evidence="1">
    <location>
        <begin position="1"/>
        <end position="13"/>
    </location>
</feature>
<reference evidence="2 3" key="1">
    <citation type="journal article" date="2022" name="Nat. Genet.">
        <title>Improved pea reference genome and pan-genome highlight genomic features and evolutionary characteristics.</title>
        <authorList>
            <person name="Yang T."/>
            <person name="Liu R."/>
            <person name="Luo Y."/>
            <person name="Hu S."/>
            <person name="Wang D."/>
            <person name="Wang C."/>
            <person name="Pandey M.K."/>
            <person name="Ge S."/>
            <person name="Xu Q."/>
            <person name="Li N."/>
            <person name="Li G."/>
            <person name="Huang Y."/>
            <person name="Saxena R.K."/>
            <person name="Ji Y."/>
            <person name="Li M."/>
            <person name="Yan X."/>
            <person name="He Y."/>
            <person name="Liu Y."/>
            <person name="Wang X."/>
            <person name="Xiang C."/>
            <person name="Varshney R.K."/>
            <person name="Ding H."/>
            <person name="Gao S."/>
            <person name="Zong X."/>
        </authorList>
    </citation>
    <scope>NUCLEOTIDE SEQUENCE [LARGE SCALE GENOMIC DNA]</scope>
    <source>
        <strain evidence="2 3">cv. Zhongwan 6</strain>
    </source>
</reference>
<evidence type="ECO:0000313" key="3">
    <source>
        <dbReference type="Proteomes" id="UP001058974"/>
    </source>
</evidence>
<evidence type="ECO:0000313" key="2">
    <source>
        <dbReference type="EMBL" id="KAI5442947.1"/>
    </source>
</evidence>
<dbReference type="Proteomes" id="UP001058974">
    <property type="component" value="Chromosome 1"/>
</dbReference>
<dbReference type="Gramene" id="Psat01G0183400-T1">
    <property type="protein sequence ID" value="KAI5442947.1"/>
    <property type="gene ID" value="KIW84_011834"/>
</dbReference>
<evidence type="ECO:0000256" key="1">
    <source>
        <dbReference type="SAM" id="MobiDB-lite"/>
    </source>
</evidence>
<proteinExistence type="predicted"/>
<protein>
    <submittedName>
        <fullName evidence="2">Uncharacterized protein</fullName>
    </submittedName>
</protein>
<sequence>MAPSRKDKGKSNVDEDSSEPQEAAQHAPSLKTRRLTFDFRNRSLMPMKYGNLSSFPSHSFEVPELLRWQGVYSMVSDYGNFYPNLVKYFYANLVIIPSDKDVLISKVKNTDIILDLEAFGNCLGIPYVGQAFHYGLVPEWEGYSKMDYFFHICRLSQQAILGKKNLASSRLLLFSKNLIGFRAYQLQSFKALDDHKSEALNAESRA</sequence>
<dbReference type="AlphaFoldDB" id="A0A9D5BG41"/>
<feature type="region of interest" description="Disordered" evidence="1">
    <location>
        <begin position="1"/>
        <end position="29"/>
    </location>
</feature>